<sequence length="421" mass="45210">MKELRCAGPRFAASLVAFALAALIAVCFAPGKACADEWVSLEESGFEYNVFYGHVEITGHSGEGSLNARIPASLGGTSVTSLNIGSWNNLPATSFDVSACYALESFSCLFAPDASVVGLQECTSLRAIKLGQGMSVLPDPERIDFSNLSWLEDLSIGECGVKRVDLTGCASLRRLFLAGNCLTALDVTNLGRLQFLNVKNNFLAETSGLVDLFGAGNVLPQKTYTAKSQFSDVSADDWYMQACVVPYVVEHDLMGGYGDGRFGPYDTVTRGQVATVLWRLAGEPYSKATPFYDVDYTQYYGPAINWARSTGVISGYQDEPGVYRRFGPDDLVTREQLAAMMANYATRIAGADIDSDGVRLAAMPDADFVSSWARPTLAWAMDAGLISGEVTYPGVSYLNPAGTAQRCALAKMVSALDSRVI</sequence>
<name>A0ABT7DLD1_9ACTN</name>
<feature type="signal peptide" evidence="1">
    <location>
        <begin position="1"/>
        <end position="35"/>
    </location>
</feature>
<protein>
    <submittedName>
        <fullName evidence="3">S-layer homology domain-containing protein</fullName>
    </submittedName>
</protein>
<proteinExistence type="predicted"/>
<dbReference type="Gene3D" id="3.80.10.10">
    <property type="entry name" value="Ribonuclease Inhibitor"/>
    <property type="match status" value="1"/>
</dbReference>
<evidence type="ECO:0000256" key="1">
    <source>
        <dbReference type="SAM" id="SignalP"/>
    </source>
</evidence>
<dbReference type="Pfam" id="PF00395">
    <property type="entry name" value="SLH"/>
    <property type="match status" value="2"/>
</dbReference>
<evidence type="ECO:0000259" key="2">
    <source>
        <dbReference type="PROSITE" id="PS51272"/>
    </source>
</evidence>
<organism evidence="3 4">
    <name type="scientific">Gordonibacter faecis</name>
    <dbReference type="NCBI Taxonomy" id="3047475"/>
    <lineage>
        <taxon>Bacteria</taxon>
        <taxon>Bacillati</taxon>
        <taxon>Actinomycetota</taxon>
        <taxon>Coriobacteriia</taxon>
        <taxon>Eggerthellales</taxon>
        <taxon>Eggerthellaceae</taxon>
        <taxon>Gordonibacter</taxon>
    </lineage>
</organism>
<comment type="caution">
    <text evidence="3">The sequence shown here is derived from an EMBL/GenBank/DDBJ whole genome shotgun (WGS) entry which is preliminary data.</text>
</comment>
<feature type="chain" id="PRO_5046076645" evidence="1">
    <location>
        <begin position="36"/>
        <end position="421"/>
    </location>
</feature>
<keyword evidence="4" id="KW-1185">Reference proteome</keyword>
<dbReference type="PROSITE" id="PS51272">
    <property type="entry name" value="SLH"/>
    <property type="match status" value="2"/>
</dbReference>
<dbReference type="InterPro" id="IPR001119">
    <property type="entry name" value="SLH_dom"/>
</dbReference>
<dbReference type="InterPro" id="IPR032675">
    <property type="entry name" value="LRR_dom_sf"/>
</dbReference>
<dbReference type="RefSeq" id="WP_283830697.1">
    <property type="nucleotide sequence ID" value="NZ_JASJEU010000003.1"/>
</dbReference>
<dbReference type="SUPFAM" id="SSF52058">
    <property type="entry name" value="L domain-like"/>
    <property type="match status" value="1"/>
</dbReference>
<reference evidence="3 4" key="1">
    <citation type="submission" date="2023-05" db="EMBL/GenBank/DDBJ databases">
        <title>Gordonibacter KGMB12511T sp. nov., isolated from faeces of healthy Korean.</title>
        <authorList>
            <person name="Kim H.S."/>
            <person name="Kim J.-S."/>
            <person name="Suh M.K."/>
            <person name="Eom M.K."/>
            <person name="Do H.E."/>
            <person name="Lee J.-S."/>
        </authorList>
    </citation>
    <scope>NUCLEOTIDE SEQUENCE [LARGE SCALE GENOMIC DNA]</scope>
    <source>
        <strain evidence="3 4">KGMB12511</strain>
    </source>
</reference>
<evidence type="ECO:0000313" key="4">
    <source>
        <dbReference type="Proteomes" id="UP001232750"/>
    </source>
</evidence>
<accession>A0ABT7DLD1</accession>
<feature type="domain" description="SLH" evidence="2">
    <location>
        <begin position="226"/>
        <end position="286"/>
    </location>
</feature>
<keyword evidence="1" id="KW-0732">Signal</keyword>
<gene>
    <name evidence="3" type="ORF">QNJ86_00990</name>
</gene>
<dbReference type="Proteomes" id="UP001232750">
    <property type="component" value="Unassembled WGS sequence"/>
</dbReference>
<feature type="domain" description="SLH" evidence="2">
    <location>
        <begin position="287"/>
        <end position="355"/>
    </location>
</feature>
<evidence type="ECO:0000313" key="3">
    <source>
        <dbReference type="EMBL" id="MDJ1649368.1"/>
    </source>
</evidence>
<dbReference type="EMBL" id="JASJEU010000003">
    <property type="protein sequence ID" value="MDJ1649368.1"/>
    <property type="molecule type" value="Genomic_DNA"/>
</dbReference>